<dbReference type="RefSeq" id="WP_132525446.1">
    <property type="nucleotide sequence ID" value="NZ_SMFV01000001.1"/>
</dbReference>
<keyword evidence="6 8" id="KW-0067">ATP-binding</keyword>
<comment type="catalytic activity">
    <reaction evidence="1 8">
        <text>1-(5-phospho-beta-D-ribosyl)-ATP + H2O = 1-(5-phospho-beta-D-ribosyl)-5'-AMP + diphosphate + H(+)</text>
        <dbReference type="Rhea" id="RHEA:22828"/>
        <dbReference type="ChEBI" id="CHEBI:15377"/>
        <dbReference type="ChEBI" id="CHEBI:15378"/>
        <dbReference type="ChEBI" id="CHEBI:33019"/>
        <dbReference type="ChEBI" id="CHEBI:59457"/>
        <dbReference type="ChEBI" id="CHEBI:73183"/>
        <dbReference type="EC" id="3.6.1.31"/>
    </reaction>
</comment>
<evidence type="ECO:0000256" key="2">
    <source>
        <dbReference type="ARBA" id="ARBA00005204"/>
    </source>
</evidence>
<dbReference type="AlphaFoldDB" id="A0A4R1GQ83"/>
<proteinExistence type="inferred from homology"/>
<comment type="subcellular location">
    <subcellularLocation>
        <location evidence="8">Cytoplasm</location>
    </subcellularLocation>
</comment>
<comment type="pathway">
    <text evidence="2 8">Amino-acid biosynthesis; L-histidine biosynthesis; L-histidine from 5-phospho-alpha-D-ribose 1-diphosphate: step 2/9.</text>
</comment>
<dbReference type="HAMAP" id="MF_01020">
    <property type="entry name" value="HisE"/>
    <property type="match status" value="1"/>
</dbReference>
<dbReference type="SUPFAM" id="SSF101386">
    <property type="entry name" value="all-alpha NTP pyrophosphatases"/>
    <property type="match status" value="1"/>
</dbReference>
<dbReference type="Gene3D" id="1.10.287.1080">
    <property type="entry name" value="MazG-like"/>
    <property type="match status" value="1"/>
</dbReference>
<dbReference type="Pfam" id="PF01503">
    <property type="entry name" value="PRA-PH"/>
    <property type="match status" value="1"/>
</dbReference>
<dbReference type="InterPro" id="IPR021130">
    <property type="entry name" value="PRib-ATP_PPHydrolase-like"/>
</dbReference>
<protein>
    <recommendedName>
        <fullName evidence="8">Phosphoribosyl-ATP pyrophosphatase</fullName>
        <shortName evidence="8">PRA-PH</shortName>
        <ecNumber evidence="8">3.6.1.31</ecNumber>
    </recommendedName>
</protein>
<keyword evidence="7 8" id="KW-0368">Histidine biosynthesis</keyword>
<reference evidence="9 10" key="1">
    <citation type="submission" date="2019-03" db="EMBL/GenBank/DDBJ databases">
        <title>Genomic Encyclopedia of Archaeal and Bacterial Type Strains, Phase II (KMG-II): from individual species to whole genera.</title>
        <authorList>
            <person name="Goeker M."/>
        </authorList>
    </citation>
    <scope>NUCLEOTIDE SEQUENCE [LARGE SCALE GENOMIC DNA]</scope>
    <source>
        <strain evidence="9 10">DSM 24425</strain>
    </source>
</reference>
<dbReference type="EC" id="3.6.1.31" evidence="8"/>
<dbReference type="InterPro" id="IPR008179">
    <property type="entry name" value="HisE"/>
</dbReference>
<dbReference type="GO" id="GO:0000105">
    <property type="term" value="P:L-histidine biosynthetic process"/>
    <property type="evidence" value="ECO:0007669"/>
    <property type="project" value="UniProtKB-UniRule"/>
</dbReference>
<dbReference type="GO" id="GO:0005737">
    <property type="term" value="C:cytoplasm"/>
    <property type="evidence" value="ECO:0007669"/>
    <property type="project" value="UniProtKB-SubCell"/>
</dbReference>
<evidence type="ECO:0000256" key="8">
    <source>
        <dbReference type="HAMAP-Rule" id="MF_01020"/>
    </source>
</evidence>
<evidence type="ECO:0000256" key="6">
    <source>
        <dbReference type="ARBA" id="ARBA00022840"/>
    </source>
</evidence>
<dbReference type="OrthoDB" id="9795769at2"/>
<dbReference type="FunFam" id="1.10.287.1080:FF:000002">
    <property type="entry name" value="Histidine biosynthesis bifunctional protein HisIE"/>
    <property type="match status" value="1"/>
</dbReference>
<dbReference type="NCBIfam" id="NF001611">
    <property type="entry name" value="PRK00400.1-3"/>
    <property type="match status" value="1"/>
</dbReference>
<evidence type="ECO:0000256" key="5">
    <source>
        <dbReference type="ARBA" id="ARBA00022801"/>
    </source>
</evidence>
<name>A0A4R1GQ83_9BACT</name>
<dbReference type="NCBIfam" id="TIGR03188">
    <property type="entry name" value="histidine_hisI"/>
    <property type="match status" value="1"/>
</dbReference>
<comment type="similarity">
    <text evidence="8">Belongs to the PRA-PH family.</text>
</comment>
<gene>
    <name evidence="8" type="primary">hisE</name>
    <name evidence="9" type="ORF">CLV27_0488</name>
</gene>
<evidence type="ECO:0000256" key="7">
    <source>
        <dbReference type="ARBA" id="ARBA00023102"/>
    </source>
</evidence>
<keyword evidence="3 8" id="KW-0028">Amino-acid biosynthesis</keyword>
<keyword evidence="4 8" id="KW-0547">Nucleotide-binding</keyword>
<evidence type="ECO:0000256" key="4">
    <source>
        <dbReference type="ARBA" id="ARBA00022741"/>
    </source>
</evidence>
<dbReference type="EMBL" id="SMFV01000001">
    <property type="protein sequence ID" value="TCK06682.1"/>
    <property type="molecule type" value="Genomic_DNA"/>
</dbReference>
<dbReference type="UniPathway" id="UPA00031">
    <property type="reaction ID" value="UER00007"/>
</dbReference>
<evidence type="ECO:0000256" key="3">
    <source>
        <dbReference type="ARBA" id="ARBA00022605"/>
    </source>
</evidence>
<evidence type="ECO:0000256" key="1">
    <source>
        <dbReference type="ARBA" id="ARBA00001460"/>
    </source>
</evidence>
<organism evidence="9 10">
    <name type="scientific">Phorcysia thermohydrogeniphila</name>
    <dbReference type="NCBI Taxonomy" id="936138"/>
    <lineage>
        <taxon>Bacteria</taxon>
        <taxon>Pseudomonadati</taxon>
        <taxon>Aquificota</taxon>
        <taxon>Aquificia</taxon>
        <taxon>Desulfurobacteriales</taxon>
        <taxon>Desulfurobacteriaceae</taxon>
        <taxon>Phorcysia</taxon>
    </lineage>
</organism>
<dbReference type="GO" id="GO:0004636">
    <property type="term" value="F:phosphoribosyl-ATP diphosphatase activity"/>
    <property type="evidence" value="ECO:0007669"/>
    <property type="project" value="UniProtKB-UniRule"/>
</dbReference>
<evidence type="ECO:0000313" key="10">
    <source>
        <dbReference type="Proteomes" id="UP000295777"/>
    </source>
</evidence>
<dbReference type="Proteomes" id="UP000295777">
    <property type="component" value="Unassembled WGS sequence"/>
</dbReference>
<keyword evidence="5 8" id="KW-0378">Hydrolase</keyword>
<dbReference type="CDD" id="cd11534">
    <property type="entry name" value="NTP-PPase_HisIE_like"/>
    <property type="match status" value="1"/>
</dbReference>
<dbReference type="PANTHER" id="PTHR42945">
    <property type="entry name" value="HISTIDINE BIOSYNTHESIS BIFUNCTIONAL PROTEIN"/>
    <property type="match status" value="1"/>
</dbReference>
<keyword evidence="8" id="KW-0963">Cytoplasm</keyword>
<dbReference type="GO" id="GO:0005524">
    <property type="term" value="F:ATP binding"/>
    <property type="evidence" value="ECO:0007669"/>
    <property type="project" value="UniProtKB-KW"/>
</dbReference>
<evidence type="ECO:0000313" key="9">
    <source>
        <dbReference type="EMBL" id="TCK06682.1"/>
    </source>
</evidence>
<sequence>MNDFGTVISELYRIVKERKEKLPEGSYTAKLFKKGEDKILQKVGEEAVEVILAFKSKDKEHAIYETADLLYHLTVALVNSGITWEEVGEELKKRMK</sequence>
<comment type="caution">
    <text evidence="9">The sequence shown here is derived from an EMBL/GenBank/DDBJ whole genome shotgun (WGS) entry which is preliminary data.</text>
</comment>
<accession>A0A4R1GQ83</accession>
<dbReference type="PANTHER" id="PTHR42945:SF1">
    <property type="entry name" value="HISTIDINE BIOSYNTHESIS BIFUNCTIONAL PROTEIN HIS7"/>
    <property type="match status" value="1"/>
</dbReference>
<keyword evidence="10" id="KW-1185">Reference proteome</keyword>